<sequence>MASTAVVRPSRSYRREYDIDDLANRLRFFRRLVATESGRVVGTGRADVDSPVGTSPRACAG</sequence>
<keyword evidence="2" id="KW-1185">Reference proteome</keyword>
<dbReference type="RefSeq" id="WP_230299581.1">
    <property type="nucleotide sequence ID" value="NZ_JACHNE010000001.1"/>
</dbReference>
<comment type="caution">
    <text evidence="1">The sequence shown here is derived from an EMBL/GenBank/DDBJ whole genome shotgun (WGS) entry which is preliminary data.</text>
</comment>
<evidence type="ECO:0000313" key="2">
    <source>
        <dbReference type="Proteomes" id="UP000590647"/>
    </source>
</evidence>
<proteinExistence type="predicted"/>
<dbReference type="Proteomes" id="UP000590647">
    <property type="component" value="Unassembled WGS sequence"/>
</dbReference>
<dbReference type="EMBL" id="JACHNE010000001">
    <property type="protein sequence ID" value="MBB5793373.1"/>
    <property type="molecule type" value="Genomic_DNA"/>
</dbReference>
<name>A0A7W9H121_9ACTN</name>
<gene>
    <name evidence="1" type="ORF">HDA41_001337</name>
</gene>
<dbReference type="AlphaFoldDB" id="A0A7W9H121"/>
<organism evidence="1 2">
    <name type="scientific">Streptomyces caelestis</name>
    <dbReference type="NCBI Taxonomy" id="36816"/>
    <lineage>
        <taxon>Bacteria</taxon>
        <taxon>Bacillati</taxon>
        <taxon>Actinomycetota</taxon>
        <taxon>Actinomycetes</taxon>
        <taxon>Kitasatosporales</taxon>
        <taxon>Streptomycetaceae</taxon>
        <taxon>Streptomyces</taxon>
    </lineage>
</organism>
<protein>
    <submittedName>
        <fullName evidence="1">Uncharacterized protein</fullName>
    </submittedName>
</protein>
<reference evidence="1 2" key="1">
    <citation type="submission" date="2020-08" db="EMBL/GenBank/DDBJ databases">
        <title>Sequencing the genomes of 1000 actinobacteria strains.</title>
        <authorList>
            <person name="Klenk H.-P."/>
        </authorList>
    </citation>
    <scope>NUCLEOTIDE SEQUENCE [LARGE SCALE GENOMIC DNA]</scope>
    <source>
        <strain evidence="1 2">DSM 40084</strain>
    </source>
</reference>
<accession>A0A7W9H121</accession>
<evidence type="ECO:0000313" key="1">
    <source>
        <dbReference type="EMBL" id="MBB5793373.1"/>
    </source>
</evidence>